<feature type="region of interest" description="Disordered" evidence="1">
    <location>
        <begin position="1"/>
        <end position="43"/>
    </location>
</feature>
<dbReference type="AlphaFoldDB" id="A0AAD7DBS5"/>
<dbReference type="Proteomes" id="UP001221757">
    <property type="component" value="Unassembled WGS sequence"/>
</dbReference>
<reference evidence="2" key="1">
    <citation type="submission" date="2023-03" db="EMBL/GenBank/DDBJ databases">
        <title>Massive genome expansion in bonnet fungi (Mycena s.s.) driven by repeated elements and novel gene families across ecological guilds.</title>
        <authorList>
            <consortium name="Lawrence Berkeley National Laboratory"/>
            <person name="Harder C.B."/>
            <person name="Miyauchi S."/>
            <person name="Viragh M."/>
            <person name="Kuo A."/>
            <person name="Thoen E."/>
            <person name="Andreopoulos B."/>
            <person name="Lu D."/>
            <person name="Skrede I."/>
            <person name="Drula E."/>
            <person name="Henrissat B."/>
            <person name="Morin E."/>
            <person name="Kohler A."/>
            <person name="Barry K."/>
            <person name="LaButti K."/>
            <person name="Morin E."/>
            <person name="Salamov A."/>
            <person name="Lipzen A."/>
            <person name="Mereny Z."/>
            <person name="Hegedus B."/>
            <person name="Baldrian P."/>
            <person name="Stursova M."/>
            <person name="Weitz H."/>
            <person name="Taylor A."/>
            <person name="Grigoriev I.V."/>
            <person name="Nagy L.G."/>
            <person name="Martin F."/>
            <person name="Kauserud H."/>
        </authorList>
    </citation>
    <scope>NUCLEOTIDE SEQUENCE</scope>
    <source>
        <strain evidence="2">CBHHK067</strain>
    </source>
</reference>
<feature type="region of interest" description="Disordered" evidence="1">
    <location>
        <begin position="171"/>
        <end position="194"/>
    </location>
</feature>
<evidence type="ECO:0000313" key="3">
    <source>
        <dbReference type="Proteomes" id="UP001221757"/>
    </source>
</evidence>
<dbReference type="EMBL" id="JARKIE010000083">
    <property type="protein sequence ID" value="KAJ7687966.1"/>
    <property type="molecule type" value="Genomic_DNA"/>
</dbReference>
<gene>
    <name evidence="2" type="ORF">B0H17DRAFT_1135976</name>
</gene>
<name>A0AAD7DBS5_MYCRO</name>
<proteinExistence type="predicted"/>
<evidence type="ECO:0000313" key="2">
    <source>
        <dbReference type="EMBL" id="KAJ7687966.1"/>
    </source>
</evidence>
<feature type="compositionally biased region" description="Basic residues" evidence="1">
    <location>
        <begin position="8"/>
        <end position="26"/>
    </location>
</feature>
<organism evidence="2 3">
    <name type="scientific">Mycena rosella</name>
    <name type="common">Pink bonnet</name>
    <name type="synonym">Agaricus rosellus</name>
    <dbReference type="NCBI Taxonomy" id="1033263"/>
    <lineage>
        <taxon>Eukaryota</taxon>
        <taxon>Fungi</taxon>
        <taxon>Dikarya</taxon>
        <taxon>Basidiomycota</taxon>
        <taxon>Agaricomycotina</taxon>
        <taxon>Agaricomycetes</taxon>
        <taxon>Agaricomycetidae</taxon>
        <taxon>Agaricales</taxon>
        <taxon>Marasmiineae</taxon>
        <taxon>Mycenaceae</taxon>
        <taxon>Mycena</taxon>
    </lineage>
</organism>
<feature type="compositionally biased region" description="Low complexity" evidence="1">
    <location>
        <begin position="27"/>
        <end position="37"/>
    </location>
</feature>
<protein>
    <submittedName>
        <fullName evidence="2">Uncharacterized protein</fullName>
    </submittedName>
</protein>
<accession>A0AAD7DBS5</accession>
<comment type="caution">
    <text evidence="2">The sequence shown here is derived from an EMBL/GenBank/DDBJ whole genome shotgun (WGS) entry which is preliminary data.</text>
</comment>
<evidence type="ECO:0000256" key="1">
    <source>
        <dbReference type="SAM" id="MobiDB-lite"/>
    </source>
</evidence>
<sequence length="225" mass="25312">MCETDRKSARKNSSHHVYRRRRRYTMRPRAPTTPRGRGQTSEEGVGRVFVGCVEGSDVIARVPSGSKQSSGCTREETQRRRIPMQRGIGADTGRFHLVKQAESRMWARRDIGGAKRHRRNKSRLQYRNGTKKGHRTRLWECDTEAYQTPTANCADEWNLAAQLREFGGGRGAATTGTRGHASKIQSGCRQPETATEEAKQCERWRRGVSVVRRNGTATATALGIE</sequence>
<keyword evidence="3" id="KW-1185">Reference proteome</keyword>